<protein>
    <submittedName>
        <fullName evidence="1">Siderophore iron transporter mirB</fullName>
    </submittedName>
</protein>
<evidence type="ECO:0000313" key="1">
    <source>
        <dbReference type="EMBL" id="KAF4442359.1"/>
    </source>
</evidence>
<evidence type="ECO:0000313" key="2">
    <source>
        <dbReference type="Proteomes" id="UP000605986"/>
    </source>
</evidence>
<organism evidence="1 2">
    <name type="scientific">Fusarium austroafricanum</name>
    <dbReference type="NCBI Taxonomy" id="2364996"/>
    <lineage>
        <taxon>Eukaryota</taxon>
        <taxon>Fungi</taxon>
        <taxon>Dikarya</taxon>
        <taxon>Ascomycota</taxon>
        <taxon>Pezizomycotina</taxon>
        <taxon>Sordariomycetes</taxon>
        <taxon>Hypocreomycetidae</taxon>
        <taxon>Hypocreales</taxon>
        <taxon>Nectriaceae</taxon>
        <taxon>Fusarium</taxon>
        <taxon>Fusarium concolor species complex</taxon>
    </lineage>
</organism>
<dbReference type="AlphaFoldDB" id="A0A8H4K4G8"/>
<comment type="caution">
    <text evidence="1">The sequence shown here is derived from an EMBL/GenBank/DDBJ whole genome shotgun (WGS) entry which is preliminary data.</text>
</comment>
<gene>
    <name evidence="1" type="ORF">F53441_11787</name>
</gene>
<dbReference type="EMBL" id="JAADJG010000600">
    <property type="protein sequence ID" value="KAF4442359.1"/>
    <property type="molecule type" value="Genomic_DNA"/>
</dbReference>
<proteinExistence type="predicted"/>
<name>A0A8H4K4G8_9HYPO</name>
<reference evidence="1" key="1">
    <citation type="submission" date="2020-01" db="EMBL/GenBank/DDBJ databases">
        <title>Identification and distribution of gene clusters putatively required for synthesis of sphingolipid metabolism inhibitors in phylogenetically diverse species of the filamentous fungus Fusarium.</title>
        <authorList>
            <person name="Kim H.-S."/>
            <person name="Busman M."/>
            <person name="Brown D.W."/>
            <person name="Divon H."/>
            <person name="Uhlig S."/>
            <person name="Proctor R.H."/>
        </authorList>
    </citation>
    <scope>NUCLEOTIDE SEQUENCE</scope>
    <source>
        <strain evidence="1">NRRL 53441</strain>
    </source>
</reference>
<accession>A0A8H4K4G8</accession>
<dbReference type="Proteomes" id="UP000605986">
    <property type="component" value="Unassembled WGS sequence"/>
</dbReference>
<sequence>MPPRPSLPPKHTAGGASKLHFAKFIDVVDGPQGFALYVTNILLALELTATRNNVETHAAAQVFRSGTNGMPFVLIVFMSDTLTIRNP</sequence>
<keyword evidence="2" id="KW-1185">Reference proteome</keyword>